<keyword evidence="3" id="KW-1185">Reference proteome</keyword>
<proteinExistence type="predicted"/>
<evidence type="ECO:0000313" key="3">
    <source>
        <dbReference type="Proteomes" id="UP000184330"/>
    </source>
</evidence>
<gene>
    <name evidence="2" type="ORF">PAC_16142</name>
</gene>
<reference evidence="2 3" key="1">
    <citation type="submission" date="2016-03" db="EMBL/GenBank/DDBJ databases">
        <authorList>
            <person name="Ploux O."/>
        </authorList>
    </citation>
    <scope>NUCLEOTIDE SEQUENCE [LARGE SCALE GENOMIC DNA]</scope>
    <source>
        <strain evidence="2 3">UAMH 11012</strain>
    </source>
</reference>
<sequence>MSGAHPISLMAPHLRYTTAAAVAVNSVDKDNIVPESAKCYLESLDCRPFKRDPHRLSSEYTCGHRLDLTPVTHMNCKGIPSGQSQCSNTATQREVLPVKRKCRKCAAMMASENVEVAKVVAMSKISVPAPATPPNNKSKRTQCGIMVPPRPFRIIKKCTAGTDEDWEDVAGEDEWEKVSKKDLESMDGKDDEWVNV</sequence>
<organism evidence="2 3">
    <name type="scientific">Phialocephala subalpina</name>
    <dbReference type="NCBI Taxonomy" id="576137"/>
    <lineage>
        <taxon>Eukaryota</taxon>
        <taxon>Fungi</taxon>
        <taxon>Dikarya</taxon>
        <taxon>Ascomycota</taxon>
        <taxon>Pezizomycotina</taxon>
        <taxon>Leotiomycetes</taxon>
        <taxon>Helotiales</taxon>
        <taxon>Mollisiaceae</taxon>
        <taxon>Phialocephala</taxon>
        <taxon>Phialocephala fortinii species complex</taxon>
    </lineage>
</organism>
<dbReference type="Proteomes" id="UP000184330">
    <property type="component" value="Unassembled WGS sequence"/>
</dbReference>
<dbReference type="AlphaFoldDB" id="A0A1L7XMF6"/>
<protein>
    <submittedName>
        <fullName evidence="2">Uncharacterized protein</fullName>
    </submittedName>
</protein>
<evidence type="ECO:0000313" key="2">
    <source>
        <dbReference type="EMBL" id="CZR66241.1"/>
    </source>
</evidence>
<feature type="compositionally biased region" description="Basic and acidic residues" evidence="1">
    <location>
        <begin position="176"/>
        <end position="196"/>
    </location>
</feature>
<feature type="region of interest" description="Disordered" evidence="1">
    <location>
        <begin position="165"/>
        <end position="196"/>
    </location>
</feature>
<dbReference type="EMBL" id="FJOG01000035">
    <property type="protein sequence ID" value="CZR66241.1"/>
    <property type="molecule type" value="Genomic_DNA"/>
</dbReference>
<accession>A0A1L7XMF6</accession>
<name>A0A1L7XMF6_9HELO</name>
<feature type="compositionally biased region" description="Acidic residues" evidence="1">
    <location>
        <begin position="165"/>
        <end position="175"/>
    </location>
</feature>
<evidence type="ECO:0000256" key="1">
    <source>
        <dbReference type="SAM" id="MobiDB-lite"/>
    </source>
</evidence>